<sequence length="216" mass="24373">MRFLDWLYLLPDLRVNLNHTPVRSFGGHAPAELFTGLPASSPLGGIDDCCIHADPLAVVDFTCVSEQLGSLRHSLHKMHKEVWDAKEVTRVQDTATHKGRRNRFGQWIGPFKVTEAKPHSFAFQHLISGCDNDVHASRLKYYTDPGLNQTAELMELVASQGILLGVDAICDHRFNQLCNPINNWWEPLMILLEDVPYKVRKYAAASDDVDLLELVE</sequence>
<accession>A0A225WRW9</accession>
<dbReference type="OrthoDB" id="78362at2759"/>
<gene>
    <name evidence="1" type="ORF">PHMEG_0005223</name>
</gene>
<evidence type="ECO:0000313" key="1">
    <source>
        <dbReference type="EMBL" id="OWZ20375.1"/>
    </source>
</evidence>
<dbReference type="Proteomes" id="UP000198211">
    <property type="component" value="Unassembled WGS sequence"/>
</dbReference>
<evidence type="ECO:0000313" key="2">
    <source>
        <dbReference type="Proteomes" id="UP000198211"/>
    </source>
</evidence>
<dbReference type="AlphaFoldDB" id="A0A225WRW9"/>
<reference evidence="2" key="1">
    <citation type="submission" date="2017-03" db="EMBL/GenBank/DDBJ databases">
        <title>Phytopthora megakarya and P. palmivora, two closely related causual agents of cacao black pod achieved similar genome size and gene model numbers by different mechanisms.</title>
        <authorList>
            <person name="Ali S."/>
            <person name="Shao J."/>
            <person name="Larry D.J."/>
            <person name="Kronmiller B."/>
            <person name="Shen D."/>
            <person name="Strem M.D."/>
            <person name="Melnick R.L."/>
            <person name="Guiltinan M.J."/>
            <person name="Tyler B.M."/>
            <person name="Meinhardt L.W."/>
            <person name="Bailey B.A."/>
        </authorList>
    </citation>
    <scope>NUCLEOTIDE SEQUENCE [LARGE SCALE GENOMIC DNA]</scope>
    <source>
        <strain evidence="2">zdho120</strain>
    </source>
</reference>
<organism evidence="1 2">
    <name type="scientific">Phytophthora megakarya</name>
    <dbReference type="NCBI Taxonomy" id="4795"/>
    <lineage>
        <taxon>Eukaryota</taxon>
        <taxon>Sar</taxon>
        <taxon>Stramenopiles</taxon>
        <taxon>Oomycota</taxon>
        <taxon>Peronosporomycetes</taxon>
        <taxon>Peronosporales</taxon>
        <taxon>Peronosporaceae</taxon>
        <taxon>Phytophthora</taxon>
    </lineage>
</organism>
<proteinExistence type="predicted"/>
<comment type="caution">
    <text evidence="1">The sequence shown here is derived from an EMBL/GenBank/DDBJ whole genome shotgun (WGS) entry which is preliminary data.</text>
</comment>
<name>A0A225WRW9_9STRA</name>
<keyword evidence="2" id="KW-1185">Reference proteome</keyword>
<protein>
    <submittedName>
        <fullName evidence="1">Uncharacterized protein</fullName>
    </submittedName>
</protein>
<dbReference type="EMBL" id="NBNE01000331">
    <property type="protein sequence ID" value="OWZ20375.1"/>
    <property type="molecule type" value="Genomic_DNA"/>
</dbReference>